<dbReference type="AlphaFoldDB" id="A0AAW8SQN6"/>
<feature type="chain" id="PRO_5043790726" description="WxL domain-containing protein" evidence="1">
    <location>
        <begin position="23"/>
        <end position="146"/>
    </location>
</feature>
<evidence type="ECO:0000256" key="1">
    <source>
        <dbReference type="SAM" id="SignalP"/>
    </source>
</evidence>
<evidence type="ECO:0008006" key="4">
    <source>
        <dbReference type="Google" id="ProtNLM"/>
    </source>
</evidence>
<evidence type="ECO:0000313" key="2">
    <source>
        <dbReference type="EMBL" id="MDT2536775.1"/>
    </source>
</evidence>
<comment type="caution">
    <text evidence="2">The sequence shown here is derived from an EMBL/GenBank/DDBJ whole genome shotgun (WGS) entry which is preliminary data.</text>
</comment>
<keyword evidence="1" id="KW-0732">Signal</keyword>
<gene>
    <name evidence="2" type="ORF">P7D78_01445</name>
</gene>
<proteinExistence type="predicted"/>
<accession>A0AAW8SQN6</accession>
<organism evidence="2 3">
    <name type="scientific">Enterococcus raffinosus</name>
    <dbReference type="NCBI Taxonomy" id="71452"/>
    <lineage>
        <taxon>Bacteria</taxon>
        <taxon>Bacillati</taxon>
        <taxon>Bacillota</taxon>
        <taxon>Bacilli</taxon>
        <taxon>Lactobacillales</taxon>
        <taxon>Enterococcaceae</taxon>
        <taxon>Enterococcus</taxon>
    </lineage>
</organism>
<dbReference type="RefSeq" id="WP_028020200.1">
    <property type="nucleotide sequence ID" value="NZ_CABLCA010000004.1"/>
</dbReference>
<evidence type="ECO:0000313" key="3">
    <source>
        <dbReference type="Proteomes" id="UP001249240"/>
    </source>
</evidence>
<feature type="signal peptide" evidence="1">
    <location>
        <begin position="1"/>
        <end position="22"/>
    </location>
</feature>
<name>A0AAW8SQN6_9ENTE</name>
<dbReference type="Proteomes" id="UP001249240">
    <property type="component" value="Unassembled WGS sequence"/>
</dbReference>
<dbReference type="EMBL" id="JARPXM010000001">
    <property type="protein sequence ID" value="MDT2536775.1"/>
    <property type="molecule type" value="Genomic_DNA"/>
</dbReference>
<protein>
    <recommendedName>
        <fullName evidence="4">WxL domain-containing protein</fullName>
    </recommendedName>
</protein>
<dbReference type="GeneID" id="67042055"/>
<sequence>MKKRRIALLLSSLALFPIVALAEEQSTELTVEIPSEYTLTIPATTKNIQYKQEVTELGTLKVQGNLAAGQKVKVTAAKTLLTYKSQVIPFSLKNGENAEWTQDTWTDAEANSGKEIPLKVNITSEDWAKAKAGKYQGKIIFTSSFE</sequence>
<reference evidence="2" key="1">
    <citation type="submission" date="2023-03" db="EMBL/GenBank/DDBJ databases">
        <authorList>
            <person name="Shen W."/>
            <person name="Cai J."/>
        </authorList>
    </citation>
    <scope>NUCLEOTIDE SEQUENCE</scope>
    <source>
        <strain evidence="2">B646-2</strain>
    </source>
</reference>